<accession>A0A1E3REK5</accession>
<dbReference type="Proteomes" id="UP000094243">
    <property type="component" value="Unassembled WGS sequence"/>
</dbReference>
<evidence type="ECO:0000313" key="2">
    <source>
        <dbReference type="Proteomes" id="UP000094243"/>
    </source>
</evidence>
<dbReference type="InterPro" id="IPR029063">
    <property type="entry name" value="SAM-dependent_MTases_sf"/>
</dbReference>
<evidence type="ECO:0008006" key="3">
    <source>
        <dbReference type="Google" id="ProtNLM"/>
    </source>
</evidence>
<reference evidence="2" key="1">
    <citation type="submission" date="2016-09" db="EMBL/GenBank/DDBJ databases">
        <authorList>
            <person name="Greninger A.L."/>
            <person name="Jerome K.R."/>
            <person name="Mcnair B."/>
            <person name="Wallis C."/>
            <person name="Fang F."/>
        </authorList>
    </citation>
    <scope>NUCLEOTIDE SEQUENCE [LARGE SCALE GENOMIC DNA]</scope>
    <source>
        <strain evidence="2">M7</strain>
    </source>
</reference>
<comment type="caution">
    <text evidence="1">The sequence shown here is derived from an EMBL/GenBank/DDBJ whole genome shotgun (WGS) entry which is preliminary data.</text>
</comment>
<dbReference type="Gene3D" id="3.40.50.150">
    <property type="entry name" value="Vaccinia Virus protein VP39"/>
    <property type="match status" value="1"/>
</dbReference>
<protein>
    <recommendedName>
        <fullName evidence="3">Methyltransferase</fullName>
    </recommendedName>
</protein>
<organism evidence="1 2">
    <name type="scientific">Mycolicibacterium holsaticum</name>
    <dbReference type="NCBI Taxonomy" id="152142"/>
    <lineage>
        <taxon>Bacteria</taxon>
        <taxon>Bacillati</taxon>
        <taxon>Actinomycetota</taxon>
        <taxon>Actinomycetes</taxon>
        <taxon>Mycobacteriales</taxon>
        <taxon>Mycobacteriaceae</taxon>
        <taxon>Mycolicibacterium</taxon>
    </lineage>
</organism>
<evidence type="ECO:0000313" key="1">
    <source>
        <dbReference type="EMBL" id="ODQ88274.1"/>
    </source>
</evidence>
<proteinExistence type="predicted"/>
<keyword evidence="2" id="KW-1185">Reference proteome</keyword>
<dbReference type="EMBL" id="MIGZ01000118">
    <property type="protein sequence ID" value="ODQ88274.1"/>
    <property type="molecule type" value="Genomic_DNA"/>
</dbReference>
<sequence length="211" mass="23287">MLRTVGAHLASTTTWATVNTELHRDVADVVDRTPRVHNVTDHQAVYESVVDRTRPIRMLEIGSFYGDSVQAWRDYLHPDSLVVGVDVDSKFVKIAGSQGIRVRMVGAQTVSLLRDVAEEFGPFDVILDAGSQACHPMAENFGCLFETALTNDGVYVVEDVCCDYWTLYNSFSLAGLARVLSDVLHGHYQFATSPAKFRAGHLVVVRRTAAT</sequence>
<name>A0A1E3REK5_9MYCO</name>
<dbReference type="SUPFAM" id="SSF53335">
    <property type="entry name" value="S-adenosyl-L-methionine-dependent methyltransferases"/>
    <property type="match status" value="1"/>
</dbReference>
<gene>
    <name evidence="1" type="ORF">BHQ17_18495</name>
</gene>
<dbReference type="AlphaFoldDB" id="A0A1E3REK5"/>